<organism evidence="9 10">
    <name type="scientific">Talaromyces proteolyticus</name>
    <dbReference type="NCBI Taxonomy" id="1131652"/>
    <lineage>
        <taxon>Eukaryota</taxon>
        <taxon>Fungi</taxon>
        <taxon>Dikarya</taxon>
        <taxon>Ascomycota</taxon>
        <taxon>Pezizomycotina</taxon>
        <taxon>Eurotiomycetes</taxon>
        <taxon>Eurotiomycetidae</taxon>
        <taxon>Eurotiales</taxon>
        <taxon>Trichocomaceae</taxon>
        <taxon>Talaromyces</taxon>
        <taxon>Talaromyces sect. Bacilispori</taxon>
    </lineage>
</organism>
<dbReference type="InterPro" id="IPR023088">
    <property type="entry name" value="PDEase"/>
</dbReference>
<feature type="active site" description="Proton donor" evidence="3">
    <location>
        <position position="359"/>
    </location>
</feature>
<dbReference type="PRINTS" id="PR00387">
    <property type="entry name" value="PDIESTERASE1"/>
</dbReference>
<feature type="domain" description="PDEase" evidence="8">
    <location>
        <begin position="273"/>
        <end position="629"/>
    </location>
</feature>
<feature type="region of interest" description="Disordered" evidence="7">
    <location>
        <begin position="624"/>
        <end position="661"/>
    </location>
</feature>
<dbReference type="RefSeq" id="XP_046074317.1">
    <property type="nucleotide sequence ID" value="XM_046210892.1"/>
</dbReference>
<accession>A0AAD4Q2P7</accession>
<dbReference type="CDD" id="cd00077">
    <property type="entry name" value="HDc"/>
    <property type="match status" value="1"/>
</dbReference>
<dbReference type="Proteomes" id="UP001201262">
    <property type="component" value="Unassembled WGS sequence"/>
</dbReference>
<keyword evidence="2 6" id="KW-0378">Hydrolase</keyword>
<dbReference type="GO" id="GO:0004114">
    <property type="term" value="F:3',5'-cyclic-nucleotide phosphodiesterase activity"/>
    <property type="evidence" value="ECO:0007669"/>
    <property type="project" value="InterPro"/>
</dbReference>
<evidence type="ECO:0000256" key="3">
    <source>
        <dbReference type="PIRSR" id="PIRSR623088-1"/>
    </source>
</evidence>
<dbReference type="SUPFAM" id="SSF109604">
    <property type="entry name" value="HD-domain/PDEase-like"/>
    <property type="match status" value="1"/>
</dbReference>
<feature type="compositionally biased region" description="Polar residues" evidence="7">
    <location>
        <begin position="780"/>
        <end position="807"/>
    </location>
</feature>
<dbReference type="Pfam" id="PF00233">
    <property type="entry name" value="PDEase_I"/>
    <property type="match status" value="1"/>
</dbReference>
<reference evidence="9" key="1">
    <citation type="submission" date="2021-12" db="EMBL/GenBank/DDBJ databases">
        <title>Convergent genome expansion in fungi linked to evolution of root-endophyte symbiosis.</title>
        <authorList>
            <consortium name="DOE Joint Genome Institute"/>
            <person name="Ke Y.-H."/>
            <person name="Bonito G."/>
            <person name="Liao H.-L."/>
            <person name="Looney B."/>
            <person name="Rojas-Flechas A."/>
            <person name="Nash J."/>
            <person name="Hameed K."/>
            <person name="Schadt C."/>
            <person name="Martin F."/>
            <person name="Crous P.W."/>
            <person name="Miettinen O."/>
            <person name="Magnuson J.K."/>
            <person name="Labbe J."/>
            <person name="Jacobson D."/>
            <person name="Doktycz M.J."/>
            <person name="Veneault-Fourrey C."/>
            <person name="Kuo A."/>
            <person name="Mondo S."/>
            <person name="Calhoun S."/>
            <person name="Riley R."/>
            <person name="Ohm R."/>
            <person name="LaButti K."/>
            <person name="Andreopoulos B."/>
            <person name="Pangilinan J."/>
            <person name="Nolan M."/>
            <person name="Tritt A."/>
            <person name="Clum A."/>
            <person name="Lipzen A."/>
            <person name="Daum C."/>
            <person name="Barry K."/>
            <person name="Grigoriev I.V."/>
            <person name="Vilgalys R."/>
        </authorList>
    </citation>
    <scope>NUCLEOTIDE SEQUENCE</scope>
    <source>
        <strain evidence="9">PMI_201</strain>
    </source>
</reference>
<evidence type="ECO:0000259" key="8">
    <source>
        <dbReference type="PROSITE" id="PS51845"/>
    </source>
</evidence>
<dbReference type="InterPro" id="IPR023174">
    <property type="entry name" value="PDEase_CS"/>
</dbReference>
<dbReference type="InterPro" id="IPR002073">
    <property type="entry name" value="PDEase_catalytic_dom"/>
</dbReference>
<comment type="caution">
    <text evidence="9">The sequence shown here is derived from an EMBL/GenBank/DDBJ whole genome shotgun (WGS) entry which is preliminary data.</text>
</comment>
<feature type="region of interest" description="Disordered" evidence="7">
    <location>
        <begin position="717"/>
        <end position="840"/>
    </location>
</feature>
<feature type="compositionally biased region" description="Polar residues" evidence="7">
    <location>
        <begin position="738"/>
        <end position="749"/>
    </location>
</feature>
<feature type="binding site" evidence="4">
    <location>
        <position position="586"/>
    </location>
    <ligand>
        <name>AMP</name>
        <dbReference type="ChEBI" id="CHEBI:456215"/>
    </ligand>
</feature>
<evidence type="ECO:0000256" key="5">
    <source>
        <dbReference type="PIRSR" id="PIRSR623088-3"/>
    </source>
</evidence>
<dbReference type="PROSITE" id="PS00126">
    <property type="entry name" value="PDEASE_I_1"/>
    <property type="match status" value="1"/>
</dbReference>
<dbReference type="SMART" id="SM00471">
    <property type="entry name" value="HDc"/>
    <property type="match status" value="1"/>
</dbReference>
<evidence type="ECO:0000256" key="1">
    <source>
        <dbReference type="ARBA" id="ARBA00022723"/>
    </source>
</evidence>
<protein>
    <recommendedName>
        <fullName evidence="6">Phosphodiesterase</fullName>
        <ecNumber evidence="6">3.1.4.-</ecNumber>
    </recommendedName>
</protein>
<name>A0AAD4Q2P7_9EURO</name>
<dbReference type="GeneID" id="70241179"/>
<feature type="binding site" evidence="4">
    <location>
        <begin position="359"/>
        <end position="363"/>
    </location>
    <ligand>
        <name>AMP</name>
        <dbReference type="ChEBI" id="CHEBI:456215"/>
    </ligand>
</feature>
<evidence type="ECO:0000313" key="10">
    <source>
        <dbReference type="Proteomes" id="UP001201262"/>
    </source>
</evidence>
<evidence type="ECO:0000256" key="2">
    <source>
        <dbReference type="ARBA" id="ARBA00022801"/>
    </source>
</evidence>
<evidence type="ECO:0000256" key="6">
    <source>
        <dbReference type="RuleBase" id="RU363067"/>
    </source>
</evidence>
<dbReference type="InterPro" id="IPR036971">
    <property type="entry name" value="PDEase_catalytic_dom_sf"/>
</dbReference>
<feature type="compositionally biased region" description="Polar residues" evidence="7">
    <location>
        <begin position="759"/>
        <end position="772"/>
    </location>
</feature>
<feature type="compositionally biased region" description="Low complexity" evidence="7">
    <location>
        <begin position="726"/>
        <end position="737"/>
    </location>
</feature>
<feature type="binding site" evidence="5">
    <location>
        <position position="418"/>
    </location>
    <ligand>
        <name>Zn(2+)</name>
        <dbReference type="ChEBI" id="CHEBI:29105"/>
        <label>2</label>
    </ligand>
</feature>
<keyword evidence="10" id="KW-1185">Reference proteome</keyword>
<feature type="binding site" evidence="4">
    <location>
        <position position="531"/>
    </location>
    <ligand>
        <name>AMP</name>
        <dbReference type="ChEBI" id="CHEBI:456215"/>
    </ligand>
</feature>
<dbReference type="GO" id="GO:0007165">
    <property type="term" value="P:signal transduction"/>
    <property type="evidence" value="ECO:0007669"/>
    <property type="project" value="InterPro"/>
</dbReference>
<comment type="similarity">
    <text evidence="6">Belongs to the cyclic nucleotide phosphodiesterase family.</text>
</comment>
<proteinExistence type="inferred from homology"/>
<evidence type="ECO:0000313" key="9">
    <source>
        <dbReference type="EMBL" id="KAH8700611.1"/>
    </source>
</evidence>
<dbReference type="PANTHER" id="PTHR11347">
    <property type="entry name" value="CYCLIC NUCLEOTIDE PHOSPHODIESTERASE"/>
    <property type="match status" value="1"/>
</dbReference>
<feature type="binding site" evidence="5">
    <location>
        <position position="363"/>
    </location>
    <ligand>
        <name>Zn(2+)</name>
        <dbReference type="ChEBI" id="CHEBI:29105"/>
        <label>1</label>
    </ligand>
</feature>
<dbReference type="Gene3D" id="1.10.1300.10">
    <property type="entry name" value="3'5'-cyclic nucleotide phosphodiesterase, catalytic domain"/>
    <property type="match status" value="1"/>
</dbReference>
<feature type="binding site" evidence="5">
    <location>
        <position position="418"/>
    </location>
    <ligand>
        <name>Zn(2+)</name>
        <dbReference type="ChEBI" id="CHEBI:29105"/>
        <label>1</label>
    </ligand>
</feature>
<dbReference type="PROSITE" id="PS51845">
    <property type="entry name" value="PDEASE_I_2"/>
    <property type="match status" value="1"/>
</dbReference>
<comment type="cofactor">
    <cofactor evidence="6">
        <name>a divalent metal cation</name>
        <dbReference type="ChEBI" id="CHEBI:60240"/>
    </cofactor>
    <text evidence="6">Binds 2 divalent metal cations per subunit. Site 1 may preferentially bind zinc ions, while site 2 has a preference for magnesium and/or manganese ions.</text>
</comment>
<evidence type="ECO:0000256" key="7">
    <source>
        <dbReference type="SAM" id="MobiDB-lite"/>
    </source>
</evidence>
<feature type="binding site" evidence="5">
    <location>
        <position position="531"/>
    </location>
    <ligand>
        <name>Zn(2+)</name>
        <dbReference type="ChEBI" id="CHEBI:29105"/>
        <label>1</label>
    </ligand>
</feature>
<feature type="binding site" evidence="4">
    <location>
        <position position="418"/>
    </location>
    <ligand>
        <name>AMP</name>
        <dbReference type="ChEBI" id="CHEBI:456215"/>
    </ligand>
</feature>
<keyword evidence="1 5" id="KW-0479">Metal-binding</keyword>
<dbReference type="InterPro" id="IPR003607">
    <property type="entry name" value="HD/PDEase_dom"/>
</dbReference>
<dbReference type="EMBL" id="JAJTJA010000004">
    <property type="protein sequence ID" value="KAH8700611.1"/>
    <property type="molecule type" value="Genomic_DNA"/>
</dbReference>
<evidence type="ECO:0000256" key="4">
    <source>
        <dbReference type="PIRSR" id="PIRSR623088-2"/>
    </source>
</evidence>
<gene>
    <name evidence="9" type="ORF">BGW36DRAFT_292166</name>
</gene>
<dbReference type="GO" id="GO:0046872">
    <property type="term" value="F:metal ion binding"/>
    <property type="evidence" value="ECO:0007669"/>
    <property type="project" value="UniProtKB-KW"/>
</dbReference>
<feature type="binding site" evidence="5">
    <location>
        <position position="417"/>
    </location>
    <ligand>
        <name>Zn(2+)</name>
        <dbReference type="ChEBI" id="CHEBI:29105"/>
        <label>1</label>
    </ligand>
</feature>
<sequence length="943" mass="104228">MAGELSSAVYIDDRVKTERWVYRNSIHGPSGRRKISDILTEEPVTLQTNVQSLLDVCSQIYICHSGQSFATTLAELNDRSGSDCTPIFAFIDIDSNSEAVALRRRDGRDSTGSLGVENNVASLRGFTFSSESADSYGVQLLALLSSDLQLQDGPKLIIPIALLRSTEEISSPKVEGCSNGDLPIISPTQHSLLARCLDAGAVDVLCQPLPKTRVPGLMIHAYRVRRAAQKEMSRFMSVKKSRKQSWVGVHNEKPYAYLRETMVSKLMKSICNPEDVIEEFQDGDLTVSAERKLFVERAIGEWEFPAHDLSEDELVLAACSILSHTMTMPEVESWKLTDGELRTFLLASRAAYNSFVLYHNFRHAVDVMQSVFWILLRIGAIPPINTSNPVPPVSKSMVATLISPFDALTLLISAIGHDVGHPGVNNVFLVKLNAPLAQLYNDSSVLEAFHCAAFSQILRRHWPVAFNDTNLRKLLISSILATDMGVHFKFMARMTELQRKYHENEGLEGWSTQDRDTYKSLMCGLIIKCADISNVARPWHIAERWTNILQEEFAHQGEMEKGVGMETALFGGPPELGNILKLATGQINFMTIFALPLFEGVADLCPQMNYTVEQIKLNRSTWQEISDREKRRNLDVPGIDSDEQRSPRSLSPAKSDTYPVSAVQENDIGTTEGLNAQITLDQPPDDLISAPSPVTQKKIAEGQVDLTQTTVAGFRTFANNDDNSHSSESPSGAGDSSNTGDSSDATIATHNGIHYRGVSCSSTHASRPSSSYGIGRDTRTQSASTCANTVETPVSPATNATSFVTVDSSDEKDVNGSGLSSKSDVYPLDDDNHSRPSSSGLYAVSDRHQLESNGHYIPQKPRSFHQLEELSKPHHMMTAILGNALNSRGSSPIEYDNSKMDIQNTDDESSIPYNRTIPRKKSRLRLAFWRRKTQYQQQADNGY</sequence>
<dbReference type="AlphaFoldDB" id="A0AAD4Q2P7"/>
<feature type="compositionally biased region" description="Basic and acidic residues" evidence="7">
    <location>
        <begin position="625"/>
        <end position="634"/>
    </location>
</feature>
<dbReference type="EC" id="3.1.4.-" evidence="6"/>